<evidence type="ECO:0000259" key="1">
    <source>
        <dbReference type="PROSITE" id="PS51352"/>
    </source>
</evidence>
<feature type="domain" description="Thioredoxin" evidence="1">
    <location>
        <begin position="85"/>
        <end position="218"/>
    </location>
</feature>
<dbReference type="RefSeq" id="WP_157688511.1">
    <property type="nucleotide sequence ID" value="NZ_CP034345.1"/>
</dbReference>
<dbReference type="GeneID" id="43368960"/>
<dbReference type="AlphaFoldDB" id="A0A6B9F1W7"/>
<dbReference type="EMBL" id="CP034345">
    <property type="protein sequence ID" value="QGX94275.1"/>
    <property type="molecule type" value="Genomic_DNA"/>
</dbReference>
<dbReference type="PROSITE" id="PS51352">
    <property type="entry name" value="THIOREDOXIN_2"/>
    <property type="match status" value="1"/>
</dbReference>
<dbReference type="OrthoDB" id="304286at2157"/>
<dbReference type="InterPro" id="IPR013766">
    <property type="entry name" value="Thioredoxin_domain"/>
</dbReference>
<dbReference type="CDD" id="cd02947">
    <property type="entry name" value="TRX_family"/>
    <property type="match status" value="1"/>
</dbReference>
<gene>
    <name evidence="2" type="ORF">EI982_05475</name>
</gene>
<keyword evidence="3" id="KW-1185">Reference proteome</keyword>
<dbReference type="Gene3D" id="3.40.30.10">
    <property type="entry name" value="Glutaredoxin"/>
    <property type="match status" value="1"/>
</dbReference>
<name>A0A6B9F1W7_9EURY</name>
<evidence type="ECO:0000313" key="3">
    <source>
        <dbReference type="Proteomes" id="UP000428325"/>
    </source>
</evidence>
<dbReference type="Pfam" id="PF00085">
    <property type="entry name" value="Thioredoxin"/>
    <property type="match status" value="1"/>
</dbReference>
<organism evidence="2 3">
    <name type="scientific">Haloplanus rallus</name>
    <dbReference type="NCBI Taxonomy" id="1816183"/>
    <lineage>
        <taxon>Archaea</taxon>
        <taxon>Methanobacteriati</taxon>
        <taxon>Methanobacteriota</taxon>
        <taxon>Stenosarchaea group</taxon>
        <taxon>Halobacteria</taxon>
        <taxon>Halobacteriales</taxon>
        <taxon>Haloferacaceae</taxon>
        <taxon>Haloplanus</taxon>
    </lineage>
</organism>
<accession>A0A6B9F1W7</accession>
<evidence type="ECO:0000313" key="2">
    <source>
        <dbReference type="EMBL" id="QGX94275.1"/>
    </source>
</evidence>
<protein>
    <submittedName>
        <fullName evidence="2">Thioredoxin</fullName>
    </submittedName>
</protein>
<reference evidence="2 3" key="1">
    <citation type="submission" date="2018-12" db="EMBL/GenBank/DDBJ databases">
        <title>Complete genome sequence of Haloplanus rallus MBLA0036.</title>
        <authorList>
            <person name="Nam Y.-d."/>
            <person name="Kang J."/>
            <person name="Chung W.-H."/>
            <person name="Park Y.S."/>
        </authorList>
    </citation>
    <scope>NUCLEOTIDE SEQUENCE [LARGE SCALE GENOMIC DNA]</scope>
    <source>
        <strain evidence="2 3">MBLA0036</strain>
    </source>
</reference>
<proteinExistence type="predicted"/>
<sequence length="219" mass="23151">MEPERLLGALRRSGIVEDDGGSIELTEPFHERRSAVRTELAAGNDPIDEQLVAACAGVESDTDAETAERHLLATASAIGRMTDLSTDATAAAAIAVRRVERPPATDGAPEGFTALRGEEVGAFLASNPTAVLYFWGYDCDPCDSVRTTFETLRANGAIPDDVALAAVCSEDCHAAVGDRYQVAVVPTVIFCADGRPDSRIVGIDNRAAFRSELEIIADG</sequence>
<dbReference type="SUPFAM" id="SSF52833">
    <property type="entry name" value="Thioredoxin-like"/>
    <property type="match status" value="1"/>
</dbReference>
<dbReference type="InterPro" id="IPR036249">
    <property type="entry name" value="Thioredoxin-like_sf"/>
</dbReference>
<dbReference type="Proteomes" id="UP000428325">
    <property type="component" value="Chromosome"/>
</dbReference>
<dbReference type="KEGG" id="hra:EI982_05475"/>